<protein>
    <recommendedName>
        <fullName evidence="3">Type I restriction enzyme R protein N-terminal domain-containing protein</fullName>
    </recommendedName>
</protein>
<accession>A0ABU8YNG8</accession>
<evidence type="ECO:0000313" key="2">
    <source>
        <dbReference type="Proteomes" id="UP001384579"/>
    </source>
</evidence>
<gene>
    <name evidence="1" type="ORF">WMG39_14085</name>
</gene>
<dbReference type="RefSeq" id="WP_340523956.1">
    <property type="nucleotide sequence ID" value="NZ_JBBLXS010000168.1"/>
</dbReference>
<dbReference type="Proteomes" id="UP001384579">
    <property type="component" value="Unassembled WGS sequence"/>
</dbReference>
<keyword evidence="2" id="KW-1185">Reference proteome</keyword>
<proteinExistence type="predicted"/>
<evidence type="ECO:0008006" key="3">
    <source>
        <dbReference type="Google" id="ProtNLM"/>
    </source>
</evidence>
<organism evidence="1 2">
    <name type="scientific">Microcoleus anatoxicus PTRS2</name>
    <dbReference type="NCBI Taxonomy" id="2705321"/>
    <lineage>
        <taxon>Bacteria</taxon>
        <taxon>Bacillati</taxon>
        <taxon>Cyanobacteriota</taxon>
        <taxon>Cyanophyceae</taxon>
        <taxon>Oscillatoriophycideae</taxon>
        <taxon>Oscillatoriales</taxon>
        <taxon>Microcoleaceae</taxon>
        <taxon>Microcoleus</taxon>
        <taxon>Microcoleus anatoxicus</taxon>
    </lineage>
</organism>
<comment type="caution">
    <text evidence="1">The sequence shown here is derived from an EMBL/GenBank/DDBJ whole genome shotgun (WGS) entry which is preliminary data.</text>
</comment>
<dbReference type="EMBL" id="JBBLXS010000168">
    <property type="protein sequence ID" value="MEK0185967.1"/>
    <property type="molecule type" value="Genomic_DNA"/>
</dbReference>
<evidence type="ECO:0000313" key="1">
    <source>
        <dbReference type="EMBL" id="MEK0185967.1"/>
    </source>
</evidence>
<name>A0ABU8YNG8_9CYAN</name>
<sequence>MSYSEFTLKKVKQDFQLTLIEVPTFIVSAPPIQPSPALAEFIEKRLPLALALNTEKARSEMIICPILLELKDIFHQQISLFSGNDFTVDQSVGLNGVCDFLISKSPEQLFIEAPAMIVVEAKKEDINGGLGQCVAEMIAAQRFNEKNGYFVNTLYGCVTTGNLWKFIKLEEQTVTIGLREYSLPPVDEILGILVSFIT</sequence>
<reference evidence="1 2" key="1">
    <citation type="journal article" date="2020" name="Harmful Algae">
        <title>Molecular and morphological characterization of a novel dihydroanatoxin-a producing Microcoleus species (cyanobacteria) from the Russian River, California, USA.</title>
        <authorList>
            <person name="Conklin K.Y."/>
            <person name="Stancheva R."/>
            <person name="Otten T.G."/>
            <person name="Fadness R."/>
            <person name="Boyer G.L."/>
            <person name="Read B."/>
            <person name="Zhang X."/>
            <person name="Sheath R.G."/>
        </authorList>
    </citation>
    <scope>NUCLEOTIDE SEQUENCE [LARGE SCALE GENOMIC DNA]</scope>
    <source>
        <strain evidence="1 2">PTRS2</strain>
    </source>
</reference>